<proteinExistence type="predicted"/>
<reference evidence="1" key="2">
    <citation type="journal article" date="2015" name="Fish Shellfish Immunol.">
        <title>Early steps in the European eel (Anguilla anguilla)-Vibrio vulnificus interaction in the gills: Role of the RtxA13 toxin.</title>
        <authorList>
            <person name="Callol A."/>
            <person name="Pajuelo D."/>
            <person name="Ebbesson L."/>
            <person name="Teles M."/>
            <person name="MacKenzie S."/>
            <person name="Amaro C."/>
        </authorList>
    </citation>
    <scope>NUCLEOTIDE SEQUENCE</scope>
</reference>
<name>A0A0E9VG42_ANGAN</name>
<protein>
    <submittedName>
        <fullName evidence="1">Uncharacterized protein</fullName>
    </submittedName>
</protein>
<evidence type="ECO:0000313" key="1">
    <source>
        <dbReference type="EMBL" id="JAH76390.1"/>
    </source>
</evidence>
<accession>A0A0E9VG42</accession>
<dbReference type="AlphaFoldDB" id="A0A0E9VG42"/>
<dbReference type="EMBL" id="GBXM01032187">
    <property type="protein sequence ID" value="JAH76390.1"/>
    <property type="molecule type" value="Transcribed_RNA"/>
</dbReference>
<reference evidence="1" key="1">
    <citation type="submission" date="2014-11" db="EMBL/GenBank/DDBJ databases">
        <authorList>
            <person name="Amaro Gonzalez C."/>
        </authorList>
    </citation>
    <scope>NUCLEOTIDE SEQUENCE</scope>
</reference>
<sequence>MLPIRRTEHTFSKTSTRGCASCECGNNFVKAQNNKIFTAGHLDPHRSST</sequence>
<organism evidence="1">
    <name type="scientific">Anguilla anguilla</name>
    <name type="common">European freshwater eel</name>
    <name type="synonym">Muraena anguilla</name>
    <dbReference type="NCBI Taxonomy" id="7936"/>
    <lineage>
        <taxon>Eukaryota</taxon>
        <taxon>Metazoa</taxon>
        <taxon>Chordata</taxon>
        <taxon>Craniata</taxon>
        <taxon>Vertebrata</taxon>
        <taxon>Euteleostomi</taxon>
        <taxon>Actinopterygii</taxon>
        <taxon>Neopterygii</taxon>
        <taxon>Teleostei</taxon>
        <taxon>Anguilliformes</taxon>
        <taxon>Anguillidae</taxon>
        <taxon>Anguilla</taxon>
    </lineage>
</organism>